<accession>A0AAD9VZK3</accession>
<dbReference type="InterPro" id="IPR036249">
    <property type="entry name" value="Thioredoxin-like_sf"/>
</dbReference>
<evidence type="ECO:0000259" key="4">
    <source>
        <dbReference type="PROSITE" id="PS50405"/>
    </source>
</evidence>
<keyword evidence="6" id="KW-1185">Reference proteome</keyword>
<dbReference type="CDD" id="cd03048">
    <property type="entry name" value="GST_N_Ure2p_like"/>
    <property type="match status" value="1"/>
</dbReference>
<evidence type="ECO:0000256" key="1">
    <source>
        <dbReference type="ARBA" id="ARBA00007409"/>
    </source>
</evidence>
<evidence type="ECO:0000256" key="2">
    <source>
        <dbReference type="SAM" id="MobiDB-lite"/>
    </source>
</evidence>
<feature type="region of interest" description="Disordered" evidence="2">
    <location>
        <begin position="503"/>
        <end position="527"/>
    </location>
</feature>
<dbReference type="Pfam" id="PF00043">
    <property type="entry name" value="GST_C"/>
    <property type="match status" value="1"/>
</dbReference>
<evidence type="ECO:0000259" key="3">
    <source>
        <dbReference type="PROSITE" id="PS50404"/>
    </source>
</evidence>
<name>A0AAD9VZK3_PHOAM</name>
<dbReference type="SUPFAM" id="SSF56281">
    <property type="entry name" value="Metallo-hydrolase/oxidoreductase"/>
    <property type="match status" value="1"/>
</dbReference>
<feature type="domain" description="GST N-terminal" evidence="3">
    <location>
        <begin position="627"/>
        <end position="718"/>
    </location>
</feature>
<dbReference type="InterPro" id="IPR004045">
    <property type="entry name" value="Glutathione_S-Trfase_N"/>
</dbReference>
<dbReference type="Pfam" id="PF12706">
    <property type="entry name" value="Lactamase_B_2"/>
    <property type="match status" value="2"/>
</dbReference>
<feature type="domain" description="GST C-terminal" evidence="4">
    <location>
        <begin position="725"/>
        <end position="850"/>
    </location>
</feature>
<feature type="compositionally biased region" description="Basic and acidic residues" evidence="2">
    <location>
        <begin position="294"/>
        <end position="316"/>
    </location>
</feature>
<evidence type="ECO:0000313" key="5">
    <source>
        <dbReference type="EMBL" id="KAK2597616.1"/>
    </source>
</evidence>
<dbReference type="PANTHER" id="PTHR15032:SF4">
    <property type="entry name" value="N-ACYL-PHOSPHATIDYLETHANOLAMINE-HYDROLYZING PHOSPHOLIPASE D"/>
    <property type="match status" value="1"/>
</dbReference>
<dbReference type="Proteomes" id="UP001265746">
    <property type="component" value="Unassembled WGS sequence"/>
</dbReference>
<dbReference type="Gene3D" id="1.20.1050.10">
    <property type="match status" value="1"/>
</dbReference>
<dbReference type="GO" id="GO:0070291">
    <property type="term" value="P:N-acylethanolamine metabolic process"/>
    <property type="evidence" value="ECO:0007669"/>
    <property type="project" value="TreeGrafter"/>
</dbReference>
<dbReference type="SFLD" id="SFLDG01151">
    <property type="entry name" value="Main.2:_Nu-like"/>
    <property type="match status" value="1"/>
</dbReference>
<dbReference type="SUPFAM" id="SSF47616">
    <property type="entry name" value="GST C-terminal domain-like"/>
    <property type="match status" value="1"/>
</dbReference>
<sequence length="1383" mass="153677">MSPHELKSGNSLEALSGIERILDVTSTGPSEEGCAKHSRRARDWHPVLDQKLQGLLYSFGASWDLWRGLGGAKMGEAYHDCSISEKDMKNTAQIGKGYYMKAMRPDADFDVSFVEAARKQRVETLRSAIKHIEKRDSVAKEDRKNVDAQRQVESKKECLDELTLLRNYISPRRKWGQQTATVVDFLKQPTLPTDSLLSVSITEDIPMSPEPYILQDVPSITAHGVWAVLRQGGEWPHREDMVDGWPAGDFDASVNISASNAATWRADSKHDEWPEEAQGSQVRKPPVGAAGRLTELEERWNAGDSETEKPERRDSALADLDEAQPDTAGDQSEAKSSVADVRNTFSTWLNSFPVPDRYRAPLSMDHTSGWEEAAQQLPGQEEPVSESMVLDSAEFAAPLTSEEKGKWPAECECSKCCFQRRASSLRREARRRHQRVRFDEEAMDKAEDGPGLSLEGFVKMLRENRRRVEAEQRGEGCSSWATAGPAGLEMFVHPRPAPCVPVNVPVDGENKNSKTIERERPQKKRVKRHEIGEPMAQYDTMKGKGAVSSLTRPSSLSHVRRLSVRISTAPFASLAPQRQPIYSHIIPRRPQLSSTTVAIASRPYSSKPQVNTDDMADQPEPTGLIATEGIELLTFGTPNGHKASIILEELKEAYGDKAPKYVWQSVNIMKNTQKQEWFTKVCPNGRIPAIVDHDRGDFAVFEGLPILTYLTKHYDPENKLSFAYDSDDYSVAEQWISWQHGGVGPMQGQANHFVRFAKEKIPYAIQRYVGETERLYGVLDARLKDRDFVVGPGKGKFSIADISLLGWANATVLGGIDLKGQFPNVAAWLDRCSERPGVQRGFAIPNPSPFGNKAFLQKIQEDPETKQKADETKKLIDDAKAQYGYKPQTEPDRPESIRMRKGAHKGSLILSSELWAVQAHRGVDDDYCGCPHPLGVREALISSPMSRLFGLPSRVRLKPLNSSVSLTIAKKTAMPYSISVNKPSLGAAPEAAKSKPHIVKNHDGSIDRFRNPHPSYKTAFQPWQFPMKVIMGQFDGSMRMPAPKGETVPIRTPTFLTSRLGSGPQEEVEEQLRTTWLGHACHYVEFPTGLRVLFDPVMEDRCSPFTFAGPRRYTRRACGVADLPFLDAVFISHSHYDHLSLPTLMEIKARFPGAHFFVGLQLAAWFRESGIDNVTEMDWWEDAEVTVQPEGDSAANGEGESKPPITATVSCLPAQHGSARTPFDHEKTLWCSWAVKSGTKSVYFAGDTGYRSIPASEGGESGSGKGGEDAAHEYGGRLAHLPTNPDFREVGALRGPFDVGLIPIGAYQPRLLMSPIHAGPADAVEIFRDTRCRRALGIHWGTWALTSEPVMEPPERLKEALKCRGIAEEGVFDICDIGETRVF</sequence>
<feature type="region of interest" description="Disordered" evidence="2">
    <location>
        <begin position="262"/>
        <end position="317"/>
    </location>
</feature>
<dbReference type="GO" id="GO:0005737">
    <property type="term" value="C:cytoplasm"/>
    <property type="evidence" value="ECO:0007669"/>
    <property type="project" value="TreeGrafter"/>
</dbReference>
<dbReference type="InterPro" id="IPR040079">
    <property type="entry name" value="Glutathione_S-Trfase"/>
</dbReference>
<dbReference type="InterPro" id="IPR036282">
    <property type="entry name" value="Glutathione-S-Trfase_C_sf"/>
</dbReference>
<dbReference type="InterPro" id="IPR001279">
    <property type="entry name" value="Metallo-B-lactamas"/>
</dbReference>
<dbReference type="SUPFAM" id="SSF52833">
    <property type="entry name" value="Thioredoxin-like"/>
    <property type="match status" value="1"/>
</dbReference>
<dbReference type="InterPro" id="IPR004046">
    <property type="entry name" value="GST_C"/>
</dbReference>
<comment type="similarity">
    <text evidence="1">Belongs to the GST superfamily.</text>
</comment>
<dbReference type="Gene3D" id="3.40.30.10">
    <property type="entry name" value="Glutaredoxin"/>
    <property type="match status" value="1"/>
</dbReference>
<dbReference type="Gene3D" id="3.60.15.10">
    <property type="entry name" value="Ribonuclease Z/Hydroxyacylglutathione hydrolase-like"/>
    <property type="match status" value="1"/>
</dbReference>
<dbReference type="InterPro" id="IPR010987">
    <property type="entry name" value="Glutathione-S-Trfase_C-like"/>
</dbReference>
<protein>
    <submittedName>
        <fullName evidence="5">Uncharacterized protein</fullName>
    </submittedName>
</protein>
<gene>
    <name evidence="5" type="ORF">N8I77_012393</name>
</gene>
<dbReference type="GO" id="GO:0070292">
    <property type="term" value="P:N-acylphosphatidylethanolamine metabolic process"/>
    <property type="evidence" value="ECO:0007669"/>
    <property type="project" value="TreeGrafter"/>
</dbReference>
<dbReference type="InterPro" id="IPR036866">
    <property type="entry name" value="RibonucZ/Hydroxyglut_hydro"/>
</dbReference>
<organism evidence="5 6">
    <name type="scientific">Phomopsis amygdali</name>
    <name type="common">Fusicoccum amygdali</name>
    <dbReference type="NCBI Taxonomy" id="1214568"/>
    <lineage>
        <taxon>Eukaryota</taxon>
        <taxon>Fungi</taxon>
        <taxon>Dikarya</taxon>
        <taxon>Ascomycota</taxon>
        <taxon>Pezizomycotina</taxon>
        <taxon>Sordariomycetes</taxon>
        <taxon>Sordariomycetidae</taxon>
        <taxon>Diaporthales</taxon>
        <taxon>Diaporthaceae</taxon>
        <taxon>Diaporthe</taxon>
    </lineage>
</organism>
<comment type="caution">
    <text evidence="5">The sequence shown here is derived from an EMBL/GenBank/DDBJ whole genome shotgun (WGS) entry which is preliminary data.</text>
</comment>
<dbReference type="EMBL" id="JAUJFL010000009">
    <property type="protein sequence ID" value="KAK2597616.1"/>
    <property type="molecule type" value="Genomic_DNA"/>
</dbReference>
<proteinExistence type="inferred from homology"/>
<dbReference type="PROSITE" id="PS50404">
    <property type="entry name" value="GST_NTER"/>
    <property type="match status" value="1"/>
</dbReference>
<dbReference type="GO" id="GO:0070290">
    <property type="term" value="F:N-acylphosphatidylethanolamine-specific phospholipase D activity"/>
    <property type="evidence" value="ECO:0007669"/>
    <property type="project" value="TreeGrafter"/>
</dbReference>
<dbReference type="PROSITE" id="PS50405">
    <property type="entry name" value="GST_CTER"/>
    <property type="match status" value="1"/>
</dbReference>
<reference evidence="5" key="1">
    <citation type="submission" date="2023-06" db="EMBL/GenBank/DDBJ databases">
        <authorList>
            <person name="Noh H."/>
        </authorList>
    </citation>
    <scope>NUCLEOTIDE SEQUENCE</scope>
    <source>
        <strain evidence="5">DUCC20226</strain>
    </source>
</reference>
<dbReference type="PANTHER" id="PTHR15032">
    <property type="entry name" value="N-ACYL-PHOSPHATIDYLETHANOLAMINE-HYDROLYZING PHOSPHOLIPASE D"/>
    <property type="match status" value="1"/>
</dbReference>
<dbReference type="SFLD" id="SFLDG00358">
    <property type="entry name" value="Main_(cytGST)"/>
    <property type="match status" value="1"/>
</dbReference>
<dbReference type="SFLD" id="SFLDS00019">
    <property type="entry name" value="Glutathione_Transferase_(cytos"/>
    <property type="match status" value="1"/>
</dbReference>
<feature type="compositionally biased region" description="Basic and acidic residues" evidence="2">
    <location>
        <begin position="508"/>
        <end position="520"/>
    </location>
</feature>
<evidence type="ECO:0000313" key="6">
    <source>
        <dbReference type="Proteomes" id="UP001265746"/>
    </source>
</evidence>